<dbReference type="SUPFAM" id="SSF53098">
    <property type="entry name" value="Ribonuclease H-like"/>
    <property type="match status" value="1"/>
</dbReference>
<dbReference type="GO" id="GO:0003676">
    <property type="term" value="F:nucleic acid binding"/>
    <property type="evidence" value="ECO:0007669"/>
    <property type="project" value="InterPro"/>
</dbReference>
<dbReference type="Gene3D" id="1.10.150.80">
    <property type="entry name" value="HRDC domain"/>
    <property type="match status" value="1"/>
</dbReference>
<feature type="domain" description="HRDC" evidence="4">
    <location>
        <begin position="336"/>
        <end position="416"/>
    </location>
</feature>
<feature type="compositionally biased region" description="Basic residues" evidence="3">
    <location>
        <begin position="511"/>
        <end position="523"/>
    </location>
</feature>
<dbReference type="InterPro" id="IPR002562">
    <property type="entry name" value="3'-5'_exonuclease_dom"/>
</dbReference>
<dbReference type="CDD" id="cd06141">
    <property type="entry name" value="WRN_exo"/>
    <property type="match status" value="1"/>
</dbReference>
<gene>
    <name evidence="5" type="ORF">AA0114_g3275</name>
</gene>
<keyword evidence="2" id="KW-0378">Hydrolase</keyword>
<dbReference type="InterPro" id="IPR002121">
    <property type="entry name" value="HRDC_dom"/>
</dbReference>
<dbReference type="AlphaFoldDB" id="A0A4Q4MP63"/>
<organism evidence="5 6">
    <name type="scientific">Alternaria tenuissima</name>
    <dbReference type="NCBI Taxonomy" id="119927"/>
    <lineage>
        <taxon>Eukaryota</taxon>
        <taxon>Fungi</taxon>
        <taxon>Dikarya</taxon>
        <taxon>Ascomycota</taxon>
        <taxon>Pezizomycotina</taxon>
        <taxon>Dothideomycetes</taxon>
        <taxon>Pleosporomycetidae</taxon>
        <taxon>Pleosporales</taxon>
        <taxon>Pleosporineae</taxon>
        <taxon>Pleosporaceae</taxon>
        <taxon>Alternaria</taxon>
        <taxon>Alternaria sect. Alternaria</taxon>
        <taxon>Alternaria alternata complex</taxon>
    </lineage>
</organism>
<evidence type="ECO:0000256" key="3">
    <source>
        <dbReference type="SAM" id="MobiDB-lite"/>
    </source>
</evidence>
<dbReference type="GO" id="GO:0000166">
    <property type="term" value="F:nucleotide binding"/>
    <property type="evidence" value="ECO:0007669"/>
    <property type="project" value="InterPro"/>
</dbReference>
<evidence type="ECO:0000313" key="6">
    <source>
        <dbReference type="Proteomes" id="UP000292402"/>
    </source>
</evidence>
<protein>
    <recommendedName>
        <fullName evidence="4">HRDC domain-containing protein</fullName>
    </recommendedName>
</protein>
<dbReference type="PANTHER" id="PTHR13620:SF104">
    <property type="entry name" value="EXONUCLEASE 3'-5' DOMAIN-CONTAINING PROTEIN 2"/>
    <property type="match status" value="1"/>
</dbReference>
<dbReference type="InterPro" id="IPR044876">
    <property type="entry name" value="HRDC_dom_sf"/>
</dbReference>
<comment type="caution">
    <text evidence="5">The sequence shown here is derived from an EMBL/GenBank/DDBJ whole genome shotgun (WGS) entry which is preliminary data.</text>
</comment>
<dbReference type="SMART" id="SM00341">
    <property type="entry name" value="HRDC"/>
    <property type="match status" value="1"/>
</dbReference>
<dbReference type="EMBL" id="PDXA01000008">
    <property type="protein sequence ID" value="RYN55752.1"/>
    <property type="molecule type" value="Genomic_DNA"/>
</dbReference>
<feature type="compositionally biased region" description="Polar residues" evidence="3">
    <location>
        <begin position="534"/>
        <end position="550"/>
    </location>
</feature>
<accession>A0A4Q4MP63</accession>
<evidence type="ECO:0000256" key="2">
    <source>
        <dbReference type="ARBA" id="ARBA00022801"/>
    </source>
</evidence>
<feature type="compositionally biased region" description="Low complexity" evidence="3">
    <location>
        <begin position="492"/>
        <end position="506"/>
    </location>
</feature>
<sequence>MASSTHDVAPSEVTIETPKVHWPLSYRIQPQQPKASSLQSYGFSSTQAAPKPWWSHRLYRGPGGKEVEILYSKTKAQSETYAKQFLDEPVIGFDMEWPWNDWKKDNLQNKIGLIQIASEDKIALFHIGLHPGKTSEEIIAPTLKRILEDPKIGKVGVRNIPVNVLKADFSRLSRFFGLKPKGAVESSHLYRLVKFGPRKPELVSVKLVSLAHQVEEQLGLPLYKGDVRTSNWSKPLSTDQINYAAGDASAGFMLYKCMNAKRLAMKPTPPLPIHAEKYPSGKASRDDPIILDVGDGTTITTEAFFGVKPAKSGVSGTSSKAPKKIKTTKSSAQPLNDLTQALYEELATRRASLAETRKLQPHRIIPDTLLESIARAQPCDTEGLLAIKGIGKIQQAKFGDEWLEVISLFLATNGIEPSAKVAKPLPSKSENQPPRTPHRSKTRRKDISDSSSDSSPAFDTALTRSPQLHTGLSFGMAETKIDVDNGNRSDESTSSYDSDDTLPSLDFGSPSRRRISSGTKRKRAESPVKCEMEQTPQPLQTPSKPKVDLTQQPTLNHDLAIASTEPSSTRSTSLSPGSRIARSKLLALSKLVMRKLPARPAIAPPIVTEHTLDMIIRARPQTQEDLERIPGIETFVLSCQETGTNLLKNIVKFVPPRPP</sequence>
<dbReference type="PANTHER" id="PTHR13620">
    <property type="entry name" value="3-5 EXONUCLEASE"/>
    <property type="match status" value="1"/>
</dbReference>
<dbReference type="InterPro" id="IPR036397">
    <property type="entry name" value="RNaseH_sf"/>
</dbReference>
<keyword evidence="1" id="KW-0540">Nuclease</keyword>
<dbReference type="Gene3D" id="3.30.420.10">
    <property type="entry name" value="Ribonuclease H-like superfamily/Ribonuclease H"/>
    <property type="match status" value="1"/>
</dbReference>
<evidence type="ECO:0000313" key="5">
    <source>
        <dbReference type="EMBL" id="RYN55752.1"/>
    </source>
</evidence>
<dbReference type="InterPro" id="IPR051132">
    <property type="entry name" value="3-5_Exonuclease_domain"/>
</dbReference>
<feature type="region of interest" description="Disordered" evidence="3">
    <location>
        <begin position="420"/>
        <end position="550"/>
    </location>
</feature>
<dbReference type="InterPro" id="IPR010997">
    <property type="entry name" value="HRDC-like_sf"/>
</dbReference>
<dbReference type="GO" id="GO:0008408">
    <property type="term" value="F:3'-5' exonuclease activity"/>
    <property type="evidence" value="ECO:0007669"/>
    <property type="project" value="InterPro"/>
</dbReference>
<evidence type="ECO:0000259" key="4">
    <source>
        <dbReference type="PROSITE" id="PS50967"/>
    </source>
</evidence>
<dbReference type="SUPFAM" id="SSF47819">
    <property type="entry name" value="HRDC-like"/>
    <property type="match status" value="1"/>
</dbReference>
<dbReference type="Pfam" id="PF01612">
    <property type="entry name" value="DNA_pol_A_exo1"/>
    <property type="match status" value="1"/>
</dbReference>
<evidence type="ECO:0000256" key="1">
    <source>
        <dbReference type="ARBA" id="ARBA00022722"/>
    </source>
</evidence>
<dbReference type="PROSITE" id="PS50967">
    <property type="entry name" value="HRDC"/>
    <property type="match status" value="1"/>
</dbReference>
<reference evidence="6" key="1">
    <citation type="journal article" date="2019" name="bioRxiv">
        <title>Genomics, evolutionary history and diagnostics of the Alternaria alternata species group including apple and Asian pear pathotypes.</title>
        <authorList>
            <person name="Armitage A.D."/>
            <person name="Cockerton H.M."/>
            <person name="Sreenivasaprasad S."/>
            <person name="Woodhall J.W."/>
            <person name="Lane C.R."/>
            <person name="Harrison R.J."/>
            <person name="Clarkson J.P."/>
        </authorList>
    </citation>
    <scope>NUCLEOTIDE SEQUENCE [LARGE SCALE GENOMIC DNA]</scope>
    <source>
        <strain evidence="6">FERA 1082</strain>
    </source>
</reference>
<proteinExistence type="predicted"/>
<feature type="compositionally biased region" description="Basic and acidic residues" evidence="3">
    <location>
        <begin position="479"/>
        <end position="491"/>
    </location>
</feature>
<dbReference type="InterPro" id="IPR012337">
    <property type="entry name" value="RNaseH-like_sf"/>
</dbReference>
<dbReference type="GO" id="GO:0006139">
    <property type="term" value="P:nucleobase-containing compound metabolic process"/>
    <property type="evidence" value="ECO:0007669"/>
    <property type="project" value="InterPro"/>
</dbReference>
<dbReference type="GO" id="GO:0005634">
    <property type="term" value="C:nucleus"/>
    <property type="evidence" value="ECO:0007669"/>
    <property type="project" value="TreeGrafter"/>
</dbReference>
<dbReference type="Proteomes" id="UP000292402">
    <property type="component" value="Unassembled WGS sequence"/>
</dbReference>
<dbReference type="Pfam" id="PF00570">
    <property type="entry name" value="HRDC"/>
    <property type="match status" value="1"/>
</dbReference>
<name>A0A4Q4MP63_9PLEO</name>
<dbReference type="GO" id="GO:0005737">
    <property type="term" value="C:cytoplasm"/>
    <property type="evidence" value="ECO:0007669"/>
    <property type="project" value="TreeGrafter"/>
</dbReference>
<feature type="region of interest" description="Disordered" evidence="3">
    <location>
        <begin position="310"/>
        <end position="331"/>
    </location>
</feature>